<gene>
    <name evidence="1" type="ORF">ACJ72_08177</name>
</gene>
<name>A0A1B7NL30_9EURO</name>
<dbReference type="EMBL" id="LGUA01002398">
    <property type="protein sequence ID" value="OAX77524.1"/>
    <property type="molecule type" value="Genomic_DNA"/>
</dbReference>
<dbReference type="Pfam" id="PF11917">
    <property type="entry name" value="DUF3435"/>
    <property type="match status" value="1"/>
</dbReference>
<keyword evidence="2" id="KW-1185">Reference proteome</keyword>
<evidence type="ECO:0000313" key="2">
    <source>
        <dbReference type="Proteomes" id="UP000091918"/>
    </source>
</evidence>
<accession>A0A1B7NL30</accession>
<dbReference type="AlphaFoldDB" id="A0A1B7NL30"/>
<dbReference type="Proteomes" id="UP000091918">
    <property type="component" value="Unassembled WGS sequence"/>
</dbReference>
<dbReference type="OrthoDB" id="4188219at2759"/>
<reference evidence="1 2" key="1">
    <citation type="submission" date="2015-07" db="EMBL/GenBank/DDBJ databases">
        <title>Emmonsia species relationships and genome sequence.</title>
        <authorList>
            <person name="Cuomo C.A."/>
            <person name="Schwartz I.S."/>
            <person name="Kenyon C."/>
            <person name="de Hoog G.S."/>
            <person name="Govender N.P."/>
            <person name="Botha A."/>
            <person name="Moreno L."/>
            <person name="de Vries M."/>
            <person name="Munoz J.F."/>
            <person name="Stielow J.B."/>
        </authorList>
    </citation>
    <scope>NUCLEOTIDE SEQUENCE [LARGE SCALE GENOMIC DNA]</scope>
    <source>
        <strain evidence="1 2">CBS 136260</strain>
    </source>
</reference>
<dbReference type="STRING" id="1658172.A0A1B7NL30"/>
<comment type="caution">
    <text evidence="1">The sequence shown here is derived from an EMBL/GenBank/DDBJ whole genome shotgun (WGS) entry which is preliminary data.</text>
</comment>
<evidence type="ECO:0000313" key="1">
    <source>
        <dbReference type="EMBL" id="OAX77524.1"/>
    </source>
</evidence>
<proteinExistence type="predicted"/>
<dbReference type="PANTHER" id="PTHR37535:SF4">
    <property type="entry name" value="FLUG DOMAIN-CONTAINING PROTEIN"/>
    <property type="match status" value="1"/>
</dbReference>
<organism evidence="1 2">
    <name type="scientific">Emergomyces africanus</name>
    <dbReference type="NCBI Taxonomy" id="1955775"/>
    <lineage>
        <taxon>Eukaryota</taxon>
        <taxon>Fungi</taxon>
        <taxon>Dikarya</taxon>
        <taxon>Ascomycota</taxon>
        <taxon>Pezizomycotina</taxon>
        <taxon>Eurotiomycetes</taxon>
        <taxon>Eurotiomycetidae</taxon>
        <taxon>Onygenales</taxon>
        <taxon>Ajellomycetaceae</taxon>
        <taxon>Emergomyces</taxon>
    </lineage>
</organism>
<dbReference type="InterPro" id="IPR021842">
    <property type="entry name" value="DUF3435"/>
</dbReference>
<dbReference type="PANTHER" id="PTHR37535">
    <property type="entry name" value="FLUG DOMAIN PROTEIN"/>
    <property type="match status" value="1"/>
</dbReference>
<sequence>MTKKTELLTPQSLSHTHNSQRIITESVELQAPKIQSLYLIPELYNQVMSHSRSSIFMTYLNELVNCDTQSVFLGTSTRDALIALSTNSSLTRDPSAPQHLTREQLQQVENNQELVALEDARVAFQEDLIAEYSKISNVKDQIRYDTYQKLCRQVQATRKRLQKQLDKKSYKQFFENVGNTIIENNYHGRTTTFKPNSFSVLSERKALTALEFKNRDVSAIPDEQLMEDRIQSLKLRLALDRLSVPRHMTRCPKPEALTQSACIDFPIRTSTGMECPECLGDMG</sequence>
<protein>
    <submittedName>
        <fullName evidence="1">Uncharacterized protein</fullName>
    </submittedName>
</protein>